<accession>A0ABQ8J8I8</accession>
<name>A0ABQ8J8I8_DERPT</name>
<proteinExistence type="predicted"/>
<feature type="region of interest" description="Disordered" evidence="1">
    <location>
        <begin position="1"/>
        <end position="24"/>
    </location>
</feature>
<evidence type="ECO:0000313" key="2">
    <source>
        <dbReference type="EMBL" id="KAH9418884.1"/>
    </source>
</evidence>
<protein>
    <submittedName>
        <fullName evidence="2">Uncharacterized protein</fullName>
    </submittedName>
</protein>
<evidence type="ECO:0000313" key="3">
    <source>
        <dbReference type="Proteomes" id="UP000887458"/>
    </source>
</evidence>
<comment type="caution">
    <text evidence="2">The sequence shown here is derived from an EMBL/GenBank/DDBJ whole genome shotgun (WGS) entry which is preliminary data.</text>
</comment>
<evidence type="ECO:0000256" key="1">
    <source>
        <dbReference type="SAM" id="MobiDB-lite"/>
    </source>
</evidence>
<gene>
    <name evidence="2" type="ORF">DERP_004210</name>
</gene>
<organism evidence="2 3">
    <name type="scientific">Dermatophagoides pteronyssinus</name>
    <name type="common">European house dust mite</name>
    <dbReference type="NCBI Taxonomy" id="6956"/>
    <lineage>
        <taxon>Eukaryota</taxon>
        <taxon>Metazoa</taxon>
        <taxon>Ecdysozoa</taxon>
        <taxon>Arthropoda</taxon>
        <taxon>Chelicerata</taxon>
        <taxon>Arachnida</taxon>
        <taxon>Acari</taxon>
        <taxon>Acariformes</taxon>
        <taxon>Sarcoptiformes</taxon>
        <taxon>Astigmata</taxon>
        <taxon>Psoroptidia</taxon>
        <taxon>Analgoidea</taxon>
        <taxon>Pyroglyphidae</taxon>
        <taxon>Dermatophagoidinae</taxon>
        <taxon>Dermatophagoides</taxon>
    </lineage>
</organism>
<dbReference type="EMBL" id="NJHN03000062">
    <property type="protein sequence ID" value="KAH9418884.1"/>
    <property type="molecule type" value="Genomic_DNA"/>
</dbReference>
<sequence length="62" mass="7009">MFTLRSDELPSQLSSSSSSSSSSSDINFFYNQIFHFKFFENSSDNSGIVKRSFDETNFSGCE</sequence>
<dbReference type="Proteomes" id="UP000887458">
    <property type="component" value="Unassembled WGS sequence"/>
</dbReference>
<keyword evidence="3" id="KW-1185">Reference proteome</keyword>
<feature type="compositionally biased region" description="Low complexity" evidence="1">
    <location>
        <begin position="14"/>
        <end position="24"/>
    </location>
</feature>
<reference evidence="2 3" key="1">
    <citation type="journal article" date="2018" name="J. Allergy Clin. Immunol.">
        <title>High-quality assembly of Dermatophagoides pteronyssinus genome and transcriptome reveals a wide range of novel allergens.</title>
        <authorList>
            <person name="Liu X.Y."/>
            <person name="Yang K.Y."/>
            <person name="Wang M.Q."/>
            <person name="Kwok J.S."/>
            <person name="Zeng X."/>
            <person name="Yang Z."/>
            <person name="Xiao X.J."/>
            <person name="Lau C.P."/>
            <person name="Li Y."/>
            <person name="Huang Z.M."/>
            <person name="Ba J.G."/>
            <person name="Yim A.K."/>
            <person name="Ouyang C.Y."/>
            <person name="Ngai S.M."/>
            <person name="Chan T.F."/>
            <person name="Leung E.L."/>
            <person name="Liu L."/>
            <person name="Liu Z.G."/>
            <person name="Tsui S.K."/>
        </authorList>
    </citation>
    <scope>NUCLEOTIDE SEQUENCE [LARGE SCALE GENOMIC DNA]</scope>
    <source>
        <strain evidence="2">Derp</strain>
    </source>
</reference>
<reference evidence="2 3" key="2">
    <citation type="journal article" date="2022" name="Mol. Biol. Evol.">
        <title>Comparative Genomics Reveals Insights into the Divergent Evolution of Astigmatic Mites and Household Pest Adaptations.</title>
        <authorList>
            <person name="Xiong Q."/>
            <person name="Wan A.T."/>
            <person name="Liu X."/>
            <person name="Fung C.S."/>
            <person name="Xiao X."/>
            <person name="Malainual N."/>
            <person name="Hou J."/>
            <person name="Wang L."/>
            <person name="Wang M."/>
            <person name="Yang K.Y."/>
            <person name="Cui Y."/>
            <person name="Leung E.L."/>
            <person name="Nong W."/>
            <person name="Shin S.K."/>
            <person name="Au S.W."/>
            <person name="Jeong K.Y."/>
            <person name="Chew F.T."/>
            <person name="Hui J.H."/>
            <person name="Leung T.F."/>
            <person name="Tungtrongchitr A."/>
            <person name="Zhong N."/>
            <person name="Liu Z."/>
            <person name="Tsui S.K."/>
        </authorList>
    </citation>
    <scope>NUCLEOTIDE SEQUENCE [LARGE SCALE GENOMIC DNA]</scope>
    <source>
        <strain evidence="2">Derp</strain>
    </source>
</reference>